<gene>
    <name evidence="2" type="ORF">GUJ93_ZPchr0002g25961</name>
</gene>
<proteinExistence type="predicted"/>
<dbReference type="EMBL" id="JAAALK010000287">
    <property type="protein sequence ID" value="KAG8058069.1"/>
    <property type="molecule type" value="Genomic_DNA"/>
</dbReference>
<dbReference type="OrthoDB" id="692477at2759"/>
<evidence type="ECO:0000256" key="1">
    <source>
        <dbReference type="SAM" id="MobiDB-lite"/>
    </source>
</evidence>
<dbReference type="Proteomes" id="UP000729402">
    <property type="component" value="Unassembled WGS sequence"/>
</dbReference>
<evidence type="ECO:0000313" key="3">
    <source>
        <dbReference type="Proteomes" id="UP000729402"/>
    </source>
</evidence>
<feature type="region of interest" description="Disordered" evidence="1">
    <location>
        <begin position="257"/>
        <end position="294"/>
    </location>
</feature>
<comment type="caution">
    <text evidence="2">The sequence shown here is derived from an EMBL/GenBank/DDBJ whole genome shotgun (WGS) entry which is preliminary data.</text>
</comment>
<reference evidence="2" key="1">
    <citation type="journal article" date="2021" name="bioRxiv">
        <title>Whole Genome Assembly and Annotation of Northern Wild Rice, Zizania palustris L., Supports a Whole Genome Duplication in the Zizania Genus.</title>
        <authorList>
            <person name="Haas M."/>
            <person name="Kono T."/>
            <person name="Macchietto M."/>
            <person name="Millas R."/>
            <person name="McGilp L."/>
            <person name="Shao M."/>
            <person name="Duquette J."/>
            <person name="Hirsch C.N."/>
            <person name="Kimball J."/>
        </authorList>
    </citation>
    <scope>NUCLEOTIDE SEQUENCE</scope>
    <source>
        <tissue evidence="2">Fresh leaf tissue</tissue>
    </source>
</reference>
<protein>
    <submittedName>
        <fullName evidence="2">Uncharacterized protein</fullName>
    </submittedName>
</protein>
<keyword evidence="3" id="KW-1185">Reference proteome</keyword>
<organism evidence="2 3">
    <name type="scientific">Zizania palustris</name>
    <name type="common">Northern wild rice</name>
    <dbReference type="NCBI Taxonomy" id="103762"/>
    <lineage>
        <taxon>Eukaryota</taxon>
        <taxon>Viridiplantae</taxon>
        <taxon>Streptophyta</taxon>
        <taxon>Embryophyta</taxon>
        <taxon>Tracheophyta</taxon>
        <taxon>Spermatophyta</taxon>
        <taxon>Magnoliopsida</taxon>
        <taxon>Liliopsida</taxon>
        <taxon>Poales</taxon>
        <taxon>Poaceae</taxon>
        <taxon>BOP clade</taxon>
        <taxon>Oryzoideae</taxon>
        <taxon>Oryzeae</taxon>
        <taxon>Zizaniinae</taxon>
        <taxon>Zizania</taxon>
    </lineage>
</organism>
<feature type="compositionally biased region" description="Polar residues" evidence="1">
    <location>
        <begin position="265"/>
        <end position="274"/>
    </location>
</feature>
<dbReference type="AlphaFoldDB" id="A0A8J5VVJ9"/>
<sequence length="294" mass="33070">MACQSITRRRTWGGLDGLDPQFVLLRIDMRDKIFEYIERKPSLTAYRQRLPELAKWLEQILYRKFSSKNDYYNMMKGPIEPQLINAIKTLNAQHQQNQLIQQMSRQMTHSSGYGIMIPAPGITQGATGNSRMSYVTDNTGLSSSDSSMVPQSADIGSGVGGADGLPQHQQVQGVGGLGALDPQFVMLRNTMRGKIFTHIGMKPLSTAFRWHLPELAKRLEEILYRKFSNKNGYFNMMMGRFEPQLVFAIKTLSAQNQRNQQNQQMSGQMPSSSGYGRMIPTPGITRGANGRSRI</sequence>
<reference evidence="2" key="2">
    <citation type="submission" date="2021-02" db="EMBL/GenBank/DDBJ databases">
        <authorList>
            <person name="Kimball J.A."/>
            <person name="Haas M.W."/>
            <person name="Macchietto M."/>
            <person name="Kono T."/>
            <person name="Duquette J."/>
            <person name="Shao M."/>
        </authorList>
    </citation>
    <scope>NUCLEOTIDE SEQUENCE</scope>
    <source>
        <tissue evidence="2">Fresh leaf tissue</tissue>
    </source>
</reference>
<name>A0A8J5VVJ9_ZIZPA</name>
<accession>A0A8J5VVJ9</accession>
<evidence type="ECO:0000313" key="2">
    <source>
        <dbReference type="EMBL" id="KAG8058069.1"/>
    </source>
</evidence>